<dbReference type="RefSeq" id="WP_034572860.1">
    <property type="nucleotide sequence ID" value="NZ_JQBS01000024.1"/>
</dbReference>
<evidence type="ECO:0000256" key="1">
    <source>
        <dbReference type="SAM" id="Phobius"/>
    </source>
</evidence>
<gene>
    <name evidence="2" type="ORF">IV74_GL000966</name>
</gene>
<dbReference type="GeneID" id="89590041"/>
<evidence type="ECO:0000313" key="2">
    <source>
        <dbReference type="EMBL" id="KRN56718.1"/>
    </source>
</evidence>
<keyword evidence="1" id="KW-0472">Membrane</keyword>
<protein>
    <submittedName>
        <fullName evidence="2">Uncharacterized protein</fullName>
    </submittedName>
</protein>
<reference evidence="2 3" key="1">
    <citation type="journal article" date="2015" name="Genome Announc.">
        <title>Expanding the biotechnology potential of lactobacilli through comparative genomics of 213 strains and associated genera.</title>
        <authorList>
            <person name="Sun Z."/>
            <person name="Harris H.M."/>
            <person name="McCann A."/>
            <person name="Guo C."/>
            <person name="Argimon S."/>
            <person name="Zhang W."/>
            <person name="Yang X."/>
            <person name="Jeffery I.B."/>
            <person name="Cooney J.C."/>
            <person name="Kagawa T.F."/>
            <person name="Liu W."/>
            <person name="Song Y."/>
            <person name="Salvetti E."/>
            <person name="Wrobel A."/>
            <person name="Rasinkangas P."/>
            <person name="Parkhill J."/>
            <person name="Rea M.C."/>
            <person name="O'Sullivan O."/>
            <person name="Ritari J."/>
            <person name="Douillard F.P."/>
            <person name="Paul Ross R."/>
            <person name="Yang R."/>
            <person name="Briner A.E."/>
            <person name="Felis G.E."/>
            <person name="de Vos W.M."/>
            <person name="Barrangou R."/>
            <person name="Klaenhammer T.R."/>
            <person name="Caufield P.W."/>
            <person name="Cui Y."/>
            <person name="Zhang H."/>
            <person name="O'Toole P.W."/>
        </authorList>
    </citation>
    <scope>NUCLEOTIDE SEQUENCE [LARGE SCALE GENOMIC DNA]</scope>
    <source>
        <strain evidence="2 3">DSM 20623</strain>
    </source>
</reference>
<accession>A0A0R2HWC8</accession>
<sequence length="164" mass="19205">MFYLFLFILLIIIIPKHTKVEKEASHLFIDMYKIPVKKVKNPVKQVFLIEKYFNIKGFHSYQITTLWIIFGSIIGGAVLALLGVAIGTSINNPTLLGTLVFLGLFILIVGVIYSWIRIFRMHSKIRPQSWIRLFNYVDPELDTQFMQEKKWQKFLLLTLIENKN</sequence>
<dbReference type="PATRIC" id="fig|1449336.4.peg.987"/>
<organism evidence="2 3">
    <name type="scientific">Carnobacterium divergens DSM 20623</name>
    <dbReference type="NCBI Taxonomy" id="1449336"/>
    <lineage>
        <taxon>Bacteria</taxon>
        <taxon>Bacillati</taxon>
        <taxon>Bacillota</taxon>
        <taxon>Bacilli</taxon>
        <taxon>Lactobacillales</taxon>
        <taxon>Carnobacteriaceae</taxon>
        <taxon>Carnobacterium</taxon>
    </lineage>
</organism>
<feature type="transmembrane region" description="Helical" evidence="1">
    <location>
        <begin position="66"/>
        <end position="87"/>
    </location>
</feature>
<evidence type="ECO:0000313" key="3">
    <source>
        <dbReference type="Proteomes" id="UP000051658"/>
    </source>
</evidence>
<proteinExistence type="predicted"/>
<name>A0A0R2HWC8_CARDV</name>
<keyword evidence="3" id="KW-1185">Reference proteome</keyword>
<dbReference type="EMBL" id="JQBS01000024">
    <property type="protein sequence ID" value="KRN56718.1"/>
    <property type="molecule type" value="Genomic_DNA"/>
</dbReference>
<dbReference type="AlphaFoldDB" id="A0A0R2HWC8"/>
<feature type="transmembrane region" description="Helical" evidence="1">
    <location>
        <begin position="94"/>
        <end position="116"/>
    </location>
</feature>
<comment type="caution">
    <text evidence="2">The sequence shown here is derived from an EMBL/GenBank/DDBJ whole genome shotgun (WGS) entry which is preliminary data.</text>
</comment>
<dbReference type="Proteomes" id="UP000051658">
    <property type="component" value="Unassembled WGS sequence"/>
</dbReference>
<keyword evidence="1" id="KW-1133">Transmembrane helix</keyword>
<keyword evidence="1" id="KW-0812">Transmembrane</keyword>